<evidence type="ECO:0000256" key="2">
    <source>
        <dbReference type="SAM" id="Phobius"/>
    </source>
</evidence>
<accession>A0A194VLE7</accession>
<keyword evidence="2" id="KW-1133">Transmembrane helix</keyword>
<dbReference type="InterPro" id="IPR038770">
    <property type="entry name" value="Na+/solute_symporter_sf"/>
</dbReference>
<feature type="transmembrane region" description="Helical" evidence="2">
    <location>
        <begin position="226"/>
        <end position="248"/>
    </location>
</feature>
<feature type="transmembrane region" description="Helical" evidence="2">
    <location>
        <begin position="110"/>
        <end position="134"/>
    </location>
</feature>
<feature type="transmembrane region" description="Helical" evidence="2">
    <location>
        <begin position="354"/>
        <end position="376"/>
    </location>
</feature>
<reference evidence="3" key="1">
    <citation type="submission" date="2014-12" db="EMBL/GenBank/DDBJ databases">
        <title>Genome Sequence of Valsa Canker Pathogens Uncovers a Specific Adaption of Colonization on Woody Bark.</title>
        <authorList>
            <person name="Yin Z."/>
            <person name="Liu H."/>
            <person name="Gao X."/>
            <person name="Li Z."/>
            <person name="Song N."/>
            <person name="Ke X."/>
            <person name="Dai Q."/>
            <person name="Wu Y."/>
            <person name="Sun Y."/>
            <person name="Xu J.-R."/>
            <person name="Kang Z.K."/>
            <person name="Wang L."/>
            <person name="Huang L."/>
        </authorList>
    </citation>
    <scope>NUCLEOTIDE SEQUENCE [LARGE SCALE GENOMIC DNA]</scope>
    <source>
        <strain evidence="3">03-8</strain>
    </source>
</reference>
<keyword evidence="2" id="KW-0472">Membrane</keyword>
<dbReference type="Pfam" id="PF13593">
    <property type="entry name" value="SBF_like"/>
    <property type="match status" value="1"/>
</dbReference>
<dbReference type="Proteomes" id="UP000078559">
    <property type="component" value="Chromosome 1"/>
</dbReference>
<proteinExistence type="predicted"/>
<gene>
    <name evidence="3" type="ORF">VM1G_00909</name>
</gene>
<feature type="transmembrane region" description="Helical" evidence="2">
    <location>
        <begin position="179"/>
        <end position="202"/>
    </location>
</feature>
<feature type="transmembrane region" description="Helical" evidence="2">
    <location>
        <begin position="146"/>
        <end position="167"/>
    </location>
</feature>
<feature type="transmembrane region" description="Helical" evidence="2">
    <location>
        <begin position="79"/>
        <end position="98"/>
    </location>
</feature>
<feature type="transmembrane region" description="Helical" evidence="2">
    <location>
        <begin position="388"/>
        <end position="409"/>
    </location>
</feature>
<organism evidence="3 4">
    <name type="scientific">Cytospora mali</name>
    <name type="common">Apple Valsa canker fungus</name>
    <name type="synonym">Valsa mali</name>
    <dbReference type="NCBI Taxonomy" id="578113"/>
    <lineage>
        <taxon>Eukaryota</taxon>
        <taxon>Fungi</taxon>
        <taxon>Dikarya</taxon>
        <taxon>Ascomycota</taxon>
        <taxon>Pezizomycotina</taxon>
        <taxon>Sordariomycetes</taxon>
        <taxon>Sordariomycetidae</taxon>
        <taxon>Diaporthales</taxon>
        <taxon>Cytosporaceae</taxon>
        <taxon>Cytospora</taxon>
    </lineage>
</organism>
<name>A0A194VLE7_CYTMA</name>
<dbReference type="OrthoDB" id="188035at2759"/>
<keyword evidence="4" id="KW-1185">Reference proteome</keyword>
<dbReference type="InterPro" id="IPR016833">
    <property type="entry name" value="Put_Na-Bile_cotransptr"/>
</dbReference>
<feature type="region of interest" description="Disordered" evidence="1">
    <location>
        <begin position="1"/>
        <end position="25"/>
    </location>
</feature>
<dbReference type="PANTHER" id="PTHR18640">
    <property type="entry name" value="SOLUTE CARRIER FAMILY 10 MEMBER 7"/>
    <property type="match status" value="1"/>
</dbReference>
<feature type="region of interest" description="Disordered" evidence="1">
    <location>
        <begin position="450"/>
        <end position="476"/>
    </location>
</feature>
<feature type="transmembrane region" description="Helical" evidence="2">
    <location>
        <begin position="41"/>
        <end position="64"/>
    </location>
</feature>
<dbReference type="PANTHER" id="PTHR18640:SF5">
    <property type="entry name" value="SODIUM_BILE ACID COTRANSPORTER 7"/>
    <property type="match status" value="1"/>
</dbReference>
<feature type="transmembrane region" description="Helical" evidence="2">
    <location>
        <begin position="293"/>
        <end position="313"/>
    </location>
</feature>
<feature type="compositionally biased region" description="Basic and acidic residues" evidence="1">
    <location>
        <begin position="1"/>
        <end position="12"/>
    </location>
</feature>
<evidence type="ECO:0008006" key="5">
    <source>
        <dbReference type="Google" id="ProtNLM"/>
    </source>
</evidence>
<protein>
    <recommendedName>
        <fullName evidence="5">Sodium/bile acid cotransporter 7</fullName>
    </recommendedName>
</protein>
<feature type="transmembrane region" description="Helical" evidence="2">
    <location>
        <begin position="260"/>
        <end position="281"/>
    </location>
</feature>
<evidence type="ECO:0000313" key="3">
    <source>
        <dbReference type="EMBL" id="KUI64822.1"/>
    </source>
</evidence>
<dbReference type="Gene3D" id="1.20.1530.20">
    <property type="match status" value="1"/>
</dbReference>
<evidence type="ECO:0000313" key="4">
    <source>
        <dbReference type="Proteomes" id="UP000078559"/>
    </source>
</evidence>
<sequence>MVVTKTPDEEALARPIDQGPNEEPKAEEVQRNKYVAAILKILNFILAQWLIIGFGLACLFGYLWPNVAATNGVIRSEYSVLYGSVAIIFLVSGLQLSPQKLRHNLFNWRLHIITQGISFVVIPLIWLAIIWIIIAAGDLRTQAIDIPVLLGMLVLSCLPTTIASNVVMTRNAGGDDAAAIIEVVLGNVFGSFLCPMLIYGFIPNRPEFESWRPASLNGLSQMYKDVGMQLGLSVLIPIGVGQALRMFFEEKVLWCLQKFYLAKISTFFLCTLVWATFSNAFKTGAIYQLPKGSIVFNVLMNVVLYGLFTAICFTTARPPRRLVAAFEGPLVEKYVPRAVRRVVAPRQMSREQTIAVCFCGAAKTTSVGIPLVSAMWAQKDDLTRAFVAIPVMLYTMEQVFLAQILVYAFRHYLKRGQAAARKGSLDVERGAGAGAWAGAGAGEGMVGVDEVDGTDGTVTVGESKSSGDRGRLEEKT</sequence>
<keyword evidence="2" id="KW-0812">Transmembrane</keyword>
<evidence type="ECO:0000256" key="1">
    <source>
        <dbReference type="SAM" id="MobiDB-lite"/>
    </source>
</evidence>
<dbReference type="AlphaFoldDB" id="A0A194VLE7"/>
<dbReference type="EMBL" id="CM003098">
    <property type="protein sequence ID" value="KUI64822.1"/>
    <property type="molecule type" value="Genomic_DNA"/>
</dbReference>
<dbReference type="GO" id="GO:0005886">
    <property type="term" value="C:plasma membrane"/>
    <property type="evidence" value="ECO:0007669"/>
    <property type="project" value="TreeGrafter"/>
</dbReference>
<feature type="compositionally biased region" description="Basic and acidic residues" evidence="1">
    <location>
        <begin position="465"/>
        <end position="476"/>
    </location>
</feature>